<dbReference type="PROSITE" id="PS51228">
    <property type="entry name" value="ACB_2"/>
    <property type="match status" value="1"/>
</dbReference>
<keyword evidence="3" id="KW-0472">Membrane</keyword>
<evidence type="ECO:0000313" key="6">
    <source>
        <dbReference type="Proteomes" id="UP001488838"/>
    </source>
</evidence>
<dbReference type="PANTHER" id="PTHR23310:SF53">
    <property type="entry name" value="ACYL-COA-BINDING DOMAIN-CONTAINING PROTEIN 4"/>
    <property type="match status" value="1"/>
</dbReference>
<organism evidence="5 6">
    <name type="scientific">Myodes glareolus</name>
    <name type="common">Bank vole</name>
    <name type="synonym">Clethrionomys glareolus</name>
    <dbReference type="NCBI Taxonomy" id="447135"/>
    <lineage>
        <taxon>Eukaryota</taxon>
        <taxon>Metazoa</taxon>
        <taxon>Chordata</taxon>
        <taxon>Craniata</taxon>
        <taxon>Vertebrata</taxon>
        <taxon>Euteleostomi</taxon>
        <taxon>Mammalia</taxon>
        <taxon>Eutheria</taxon>
        <taxon>Euarchontoglires</taxon>
        <taxon>Glires</taxon>
        <taxon>Rodentia</taxon>
        <taxon>Myomorpha</taxon>
        <taxon>Muroidea</taxon>
        <taxon>Cricetidae</taxon>
        <taxon>Arvicolinae</taxon>
        <taxon>Myodes</taxon>
    </lineage>
</organism>
<evidence type="ECO:0000256" key="1">
    <source>
        <dbReference type="ARBA" id="ARBA00023121"/>
    </source>
</evidence>
<feature type="region of interest" description="Disordered" evidence="2">
    <location>
        <begin position="160"/>
        <end position="193"/>
    </location>
</feature>
<evidence type="ECO:0000256" key="2">
    <source>
        <dbReference type="SAM" id="MobiDB-lite"/>
    </source>
</evidence>
<dbReference type="Pfam" id="PF00887">
    <property type="entry name" value="ACBP"/>
    <property type="match status" value="1"/>
</dbReference>
<dbReference type="GO" id="GO:0006631">
    <property type="term" value="P:fatty acid metabolic process"/>
    <property type="evidence" value="ECO:0007669"/>
    <property type="project" value="TreeGrafter"/>
</dbReference>
<dbReference type="InterPro" id="IPR035984">
    <property type="entry name" value="Acyl-CoA-binding_sf"/>
</dbReference>
<dbReference type="EMBL" id="JBBHLL010000239">
    <property type="protein sequence ID" value="KAK7808476.1"/>
    <property type="molecule type" value="Genomic_DNA"/>
</dbReference>
<evidence type="ECO:0000313" key="5">
    <source>
        <dbReference type="EMBL" id="KAK7808476.1"/>
    </source>
</evidence>
<protein>
    <recommendedName>
        <fullName evidence="4">ACB domain-containing protein</fullName>
    </recommendedName>
</protein>
<feature type="compositionally biased region" description="Basic and acidic residues" evidence="2">
    <location>
        <begin position="240"/>
        <end position="263"/>
    </location>
</feature>
<dbReference type="Proteomes" id="UP001488838">
    <property type="component" value="Unassembled WGS sequence"/>
</dbReference>
<keyword evidence="3" id="KW-0812">Transmembrane</keyword>
<keyword evidence="6" id="KW-1185">Reference proteome</keyword>
<gene>
    <name evidence="5" type="ORF">U0070_019733</name>
</gene>
<dbReference type="Gene3D" id="1.20.80.10">
    <property type="match status" value="1"/>
</dbReference>
<evidence type="ECO:0000259" key="4">
    <source>
        <dbReference type="PROSITE" id="PS51228"/>
    </source>
</evidence>
<sequence length="422" mass="47703">MGTEKEEPDCQKQFQAAVSVIQNLPKNGSYRPSYEEMLRFYSYYKQATMGPCLVPRPGFWDPIGRYKWDAWNSLGKMSRGEAMSAYISEMKLVAQKVIDTVPLGEVAEDMFGYFEPLYQVIPDMPRPPDTFLRRVTGQISRMGALKIQSELPQVWAGWKEPGLHRGDQTAPEPSCLPKEPVPPSPEPQPPRDLDLEVFCDSLEQLEPELVRPSLFSPVPAGSELPHLHPGTCDSAQQVCEEQREAAGRELDTRGNPESPSEKGELSILPMVLNVLCAELEKGHFHKLMFILLSTPEGLEGSLMGPQELDKWLVGTVRALQESMRNVQRRLQSLESKSQPREQDLQLLLGVLTPSGIDIWSTPGPCLKYELSGLASDSPPSWLQRPPRTRPWPVGLSAPTLLFFILWPFVVQWLFRQFRIQKR</sequence>
<dbReference type="AlphaFoldDB" id="A0AAW0I1Z2"/>
<dbReference type="GO" id="GO:0005737">
    <property type="term" value="C:cytoplasm"/>
    <property type="evidence" value="ECO:0007669"/>
    <property type="project" value="TreeGrafter"/>
</dbReference>
<feature type="transmembrane region" description="Helical" evidence="3">
    <location>
        <begin position="391"/>
        <end position="414"/>
    </location>
</feature>
<name>A0AAW0I1Z2_MYOGA</name>
<dbReference type="FunFam" id="1.20.80.10:FF:000010">
    <property type="entry name" value="Acyl-CoA-binding domain-containing protein 5"/>
    <property type="match status" value="1"/>
</dbReference>
<dbReference type="PROSITE" id="PS00880">
    <property type="entry name" value="ACB_1"/>
    <property type="match status" value="1"/>
</dbReference>
<proteinExistence type="predicted"/>
<feature type="region of interest" description="Disordered" evidence="2">
    <location>
        <begin position="213"/>
        <end position="263"/>
    </location>
</feature>
<dbReference type="PRINTS" id="PR00689">
    <property type="entry name" value="ACOABINDINGP"/>
</dbReference>
<feature type="compositionally biased region" description="Pro residues" evidence="2">
    <location>
        <begin position="179"/>
        <end position="188"/>
    </location>
</feature>
<keyword evidence="3" id="KW-1133">Transmembrane helix</keyword>
<accession>A0AAW0I1Z2</accession>
<dbReference type="InterPro" id="IPR022408">
    <property type="entry name" value="Acyl-CoA-binding_prot_CS"/>
</dbReference>
<dbReference type="PANTHER" id="PTHR23310">
    <property type="entry name" value="ACYL-COA-BINDING PROTEIN, ACBP"/>
    <property type="match status" value="1"/>
</dbReference>
<feature type="domain" description="ACB" evidence="4">
    <location>
        <begin position="10"/>
        <end position="99"/>
    </location>
</feature>
<keyword evidence="1" id="KW-0446">Lipid-binding</keyword>
<evidence type="ECO:0000256" key="3">
    <source>
        <dbReference type="SAM" id="Phobius"/>
    </source>
</evidence>
<reference evidence="5 6" key="1">
    <citation type="journal article" date="2023" name="bioRxiv">
        <title>Conserved and derived expression patterns and positive selection on dental genes reveal complex evolutionary context of ever-growing rodent molars.</title>
        <authorList>
            <person name="Calamari Z.T."/>
            <person name="Song A."/>
            <person name="Cohen E."/>
            <person name="Akter M."/>
            <person name="Roy R.D."/>
            <person name="Hallikas O."/>
            <person name="Christensen M.M."/>
            <person name="Li P."/>
            <person name="Marangoni P."/>
            <person name="Jernvall J."/>
            <person name="Klein O.D."/>
        </authorList>
    </citation>
    <scope>NUCLEOTIDE SEQUENCE [LARGE SCALE GENOMIC DNA]</scope>
    <source>
        <strain evidence="5">V071</strain>
    </source>
</reference>
<dbReference type="InterPro" id="IPR000582">
    <property type="entry name" value="Acyl-CoA-binding_protein"/>
</dbReference>
<dbReference type="CDD" id="cd00435">
    <property type="entry name" value="ACBP"/>
    <property type="match status" value="1"/>
</dbReference>
<comment type="caution">
    <text evidence="5">The sequence shown here is derived from an EMBL/GenBank/DDBJ whole genome shotgun (WGS) entry which is preliminary data.</text>
</comment>
<dbReference type="InterPro" id="IPR014352">
    <property type="entry name" value="FERM/acyl-CoA-bd_prot_sf"/>
</dbReference>
<dbReference type="SUPFAM" id="SSF47027">
    <property type="entry name" value="Acyl-CoA binding protein"/>
    <property type="match status" value="1"/>
</dbReference>
<dbReference type="GO" id="GO:0000062">
    <property type="term" value="F:fatty-acyl-CoA binding"/>
    <property type="evidence" value="ECO:0007669"/>
    <property type="project" value="InterPro"/>
</dbReference>